<name>A0ABU2JS20_9ACTN</name>
<dbReference type="InterPro" id="IPR036237">
    <property type="entry name" value="Xyl_isomerase-like_sf"/>
</dbReference>
<accession>A0ABU2JS20</accession>
<dbReference type="RefSeq" id="WP_311667580.1">
    <property type="nucleotide sequence ID" value="NZ_JAVREO010000007.1"/>
</dbReference>
<dbReference type="PANTHER" id="PTHR12110:SF41">
    <property type="entry name" value="INOSOSE DEHYDRATASE"/>
    <property type="match status" value="1"/>
</dbReference>
<dbReference type="GO" id="GO:0016853">
    <property type="term" value="F:isomerase activity"/>
    <property type="evidence" value="ECO:0007669"/>
    <property type="project" value="UniProtKB-KW"/>
</dbReference>
<sequence>MSHIGRHPVAVNPLQFMATADGWFDFADPPPLGEILDAVVAAGFHAVQPGVPDGGSPAAYRRALAAAGLTAGPGYVALAWSEDAEVRRHQLERARAQARVLTECGAELAFLALDLTLDHPRAHHPARGWASSLRRVDGIADLLGEAARALAAEGVTAALHPHVGTWVETERETAHVLDRAGVELAFGPDLGHLAWAGADLPGLLGAYRERIAGLHLKDMALSVAERARAEGLDYRGTVAGGLWREPGEGDLPLADLVAALGPGSDCWLVIEVDNSRHSPRESLLRCGAAVRALDTAFGPTG</sequence>
<reference evidence="3" key="1">
    <citation type="submission" date="2023-07" db="EMBL/GenBank/DDBJ databases">
        <title>30 novel species of actinomycetes from the DSMZ collection.</title>
        <authorList>
            <person name="Nouioui I."/>
        </authorList>
    </citation>
    <scope>NUCLEOTIDE SEQUENCE [LARGE SCALE GENOMIC DNA]</scope>
    <source>
        <strain evidence="3">DSM 44915</strain>
    </source>
</reference>
<keyword evidence="2" id="KW-0413">Isomerase</keyword>
<dbReference type="SUPFAM" id="SSF51658">
    <property type="entry name" value="Xylose isomerase-like"/>
    <property type="match status" value="1"/>
</dbReference>
<organism evidence="2 3">
    <name type="scientific">Streptomyces chisholmiae</name>
    <dbReference type="NCBI Taxonomy" id="3075540"/>
    <lineage>
        <taxon>Bacteria</taxon>
        <taxon>Bacillati</taxon>
        <taxon>Actinomycetota</taxon>
        <taxon>Actinomycetes</taxon>
        <taxon>Kitasatosporales</taxon>
        <taxon>Streptomycetaceae</taxon>
        <taxon>Streptomyces</taxon>
    </lineage>
</organism>
<protein>
    <submittedName>
        <fullName evidence="2">Sugar phosphate isomerase/epimerase</fullName>
    </submittedName>
</protein>
<dbReference type="InterPro" id="IPR050312">
    <property type="entry name" value="IolE/XylAMocC-like"/>
</dbReference>
<dbReference type="Pfam" id="PF01261">
    <property type="entry name" value="AP_endonuc_2"/>
    <property type="match status" value="1"/>
</dbReference>
<dbReference type="PANTHER" id="PTHR12110">
    <property type="entry name" value="HYDROXYPYRUVATE ISOMERASE"/>
    <property type="match status" value="1"/>
</dbReference>
<dbReference type="Gene3D" id="3.20.20.150">
    <property type="entry name" value="Divalent-metal-dependent TIM barrel enzymes"/>
    <property type="match status" value="1"/>
</dbReference>
<dbReference type="EMBL" id="JAVREO010000007">
    <property type="protein sequence ID" value="MDT0267519.1"/>
    <property type="molecule type" value="Genomic_DNA"/>
</dbReference>
<gene>
    <name evidence="2" type="ORF">RM844_14610</name>
</gene>
<dbReference type="InterPro" id="IPR013022">
    <property type="entry name" value="Xyl_isomerase-like_TIM-brl"/>
</dbReference>
<keyword evidence="3" id="KW-1185">Reference proteome</keyword>
<feature type="domain" description="Xylose isomerase-like TIM barrel" evidence="1">
    <location>
        <begin position="36"/>
        <end position="283"/>
    </location>
</feature>
<evidence type="ECO:0000259" key="1">
    <source>
        <dbReference type="Pfam" id="PF01261"/>
    </source>
</evidence>
<evidence type="ECO:0000313" key="3">
    <source>
        <dbReference type="Proteomes" id="UP001183410"/>
    </source>
</evidence>
<proteinExistence type="predicted"/>
<dbReference type="Proteomes" id="UP001183410">
    <property type="component" value="Unassembled WGS sequence"/>
</dbReference>
<comment type="caution">
    <text evidence="2">The sequence shown here is derived from an EMBL/GenBank/DDBJ whole genome shotgun (WGS) entry which is preliminary data.</text>
</comment>
<evidence type="ECO:0000313" key="2">
    <source>
        <dbReference type="EMBL" id="MDT0267519.1"/>
    </source>
</evidence>